<dbReference type="HOGENOM" id="CLU_074576_0_0_0"/>
<dbReference type="Pfam" id="PF14451">
    <property type="entry name" value="Ub-Mut7C"/>
    <property type="match status" value="1"/>
</dbReference>
<dbReference type="Pfam" id="PF01927">
    <property type="entry name" value="Mut7-C"/>
    <property type="match status" value="1"/>
</dbReference>
<dbReference type="PANTHER" id="PTHR39081:SF1">
    <property type="entry name" value="MUT7-C RNASE DOMAIN-CONTAINING PROTEIN"/>
    <property type="match status" value="1"/>
</dbReference>
<feature type="domain" description="Ubiquitin Mut7-C" evidence="2">
    <location>
        <begin position="9"/>
        <end position="86"/>
    </location>
</feature>
<gene>
    <name evidence="3" type="ORF">U14_03844</name>
</gene>
<dbReference type="Proteomes" id="UP000030700">
    <property type="component" value="Unassembled WGS sequence"/>
</dbReference>
<accession>A0A081BQC6</accession>
<sequence length="261" mass="30731">MCRSSEIPDVFLRFYEELNDFLPPKWRKVEFVYPLVGHPSVKDAIEAVGVPHPEVDLILANHVSVCFSYRVQPGDHISVYPMFETFDISPITRLRPCPLREPKFVADVHLGKLAVYLRFAGFDTIYRRQCDDAELARISADERRILLTRDRELLKRRIITRGYYLRSTNPKIQLQEVLHRFQLTLPRPTALQRCTCCNAHLEMVEKAAVFNRLPPGVQRDYDEFFRCPQCDKIYWRGSHFERMSQMLHHVQLPENEKRLSS</sequence>
<evidence type="ECO:0000313" key="4">
    <source>
        <dbReference type="Proteomes" id="UP000030700"/>
    </source>
</evidence>
<protein>
    <recommendedName>
        <fullName evidence="5">Twitching motility protein PilT</fullName>
    </recommendedName>
</protein>
<reference evidence="3" key="1">
    <citation type="journal article" date="2015" name="PeerJ">
        <title>First genomic representation of candidate bacterial phylum KSB3 points to enhanced environmental sensing as a trigger of wastewater bulking.</title>
        <authorList>
            <person name="Sekiguchi Y."/>
            <person name="Ohashi A."/>
            <person name="Parks D.H."/>
            <person name="Yamauchi T."/>
            <person name="Tyson G.W."/>
            <person name="Hugenholtz P."/>
        </authorList>
    </citation>
    <scope>NUCLEOTIDE SEQUENCE [LARGE SCALE GENOMIC DNA]</scope>
</reference>
<dbReference type="EMBL" id="DF820458">
    <property type="protein sequence ID" value="GAK52592.1"/>
    <property type="molecule type" value="Genomic_DNA"/>
</dbReference>
<dbReference type="PANTHER" id="PTHR39081">
    <property type="entry name" value="MUT7-C DOMAIN-CONTAINING PROTEIN"/>
    <property type="match status" value="1"/>
</dbReference>
<dbReference type="AlphaFoldDB" id="A0A081BQC6"/>
<proteinExistence type="predicted"/>
<dbReference type="InterPro" id="IPR002782">
    <property type="entry name" value="Mut7-C_RNAse_dom"/>
</dbReference>
<name>A0A081BQC6_9BACT</name>
<keyword evidence="4" id="KW-1185">Reference proteome</keyword>
<organism evidence="3">
    <name type="scientific">Candidatus Moduliflexus flocculans</name>
    <dbReference type="NCBI Taxonomy" id="1499966"/>
    <lineage>
        <taxon>Bacteria</taxon>
        <taxon>Candidatus Moduliflexota</taxon>
        <taxon>Candidatus Moduliflexia</taxon>
        <taxon>Candidatus Moduliflexales</taxon>
        <taxon>Candidatus Moduliflexaceae</taxon>
    </lineage>
</organism>
<evidence type="ECO:0000259" key="1">
    <source>
        <dbReference type="Pfam" id="PF01927"/>
    </source>
</evidence>
<feature type="domain" description="Mut7-C RNAse" evidence="1">
    <location>
        <begin position="102"/>
        <end position="246"/>
    </location>
</feature>
<dbReference type="InterPro" id="IPR027798">
    <property type="entry name" value="Ub_Mut7C"/>
</dbReference>
<evidence type="ECO:0000313" key="3">
    <source>
        <dbReference type="EMBL" id="GAK52592.1"/>
    </source>
</evidence>
<evidence type="ECO:0008006" key="5">
    <source>
        <dbReference type="Google" id="ProtNLM"/>
    </source>
</evidence>
<evidence type="ECO:0000259" key="2">
    <source>
        <dbReference type="Pfam" id="PF14451"/>
    </source>
</evidence>